<dbReference type="RefSeq" id="WP_229486912.1">
    <property type="nucleotide sequence ID" value="NZ_JAIVFQ010000039.1"/>
</dbReference>
<name>A0ABS8IDS1_9NOSO</name>
<organism evidence="1 2">
    <name type="scientific">Nostoc favosum CHAB5714</name>
    <dbReference type="NCBI Taxonomy" id="2780399"/>
    <lineage>
        <taxon>Bacteria</taxon>
        <taxon>Bacillati</taxon>
        <taxon>Cyanobacteriota</taxon>
        <taxon>Cyanophyceae</taxon>
        <taxon>Nostocales</taxon>
        <taxon>Nostocaceae</taxon>
        <taxon>Nostoc</taxon>
        <taxon>Nostoc favosum</taxon>
    </lineage>
</organism>
<evidence type="ECO:0000313" key="2">
    <source>
        <dbReference type="Proteomes" id="UP001199525"/>
    </source>
</evidence>
<proteinExistence type="predicted"/>
<dbReference type="Pfam" id="PF14516">
    <property type="entry name" value="AAA_35"/>
    <property type="match status" value="1"/>
</dbReference>
<dbReference type="EMBL" id="JAIVFQ010000039">
    <property type="protein sequence ID" value="MCC5601918.1"/>
    <property type="molecule type" value="Genomic_DNA"/>
</dbReference>
<comment type="caution">
    <text evidence="1">The sequence shown here is derived from an EMBL/GenBank/DDBJ whole genome shotgun (WGS) entry which is preliminary data.</text>
</comment>
<keyword evidence="2" id="KW-1185">Reference proteome</keyword>
<protein>
    <submittedName>
        <fullName evidence="1">AAA-like domain-containing protein</fullName>
    </submittedName>
</protein>
<sequence>MGLVHQQDNQVMPRCNLYREYFRRVL</sequence>
<evidence type="ECO:0000313" key="1">
    <source>
        <dbReference type="EMBL" id="MCC5601918.1"/>
    </source>
</evidence>
<accession>A0ABS8IDS1</accession>
<dbReference type="Proteomes" id="UP001199525">
    <property type="component" value="Unassembled WGS sequence"/>
</dbReference>
<gene>
    <name evidence="1" type="ORF">LC586_22610</name>
</gene>
<reference evidence="1 2" key="1">
    <citation type="journal article" date="2021" name="Microorganisms">
        <title>Genome Evolution of Filamentous Cyanobacterium Nostoc Species: From Facultative Symbiosis to Free Living.</title>
        <authorList>
            <person name="Huo D."/>
            <person name="Li H."/>
            <person name="Cai F."/>
            <person name="Guo X."/>
            <person name="Qiao Z."/>
            <person name="Wang W."/>
            <person name="Yu G."/>
            <person name="Li R."/>
        </authorList>
    </citation>
    <scope>NUCLEOTIDE SEQUENCE [LARGE SCALE GENOMIC DNA]</scope>
    <source>
        <strain evidence="1 2">CHAB 5714</strain>
    </source>
</reference>